<sequence>MSDQGLSSDYEDDYDDDYYKDNIIDIDEDQVVDITRRAQENENAVYNIISRAACKDMAKGIAVKVLTESGSILPEEDVVSLLAFYKFDYGLVVEGLIRKEVGFGGGYLVEPQIGKSTFDSELCKTLMASSPFYELCTCCFEAAKDIDIVTSPCGNNHRYCKGCWYSYFSTQIKQNGTVKIHCMEPNCKKICSRIFIQKVIMGVPDVDDDLINMYQLLEENEIIESHPDLKHCPGVNCDMVVMATTEQEPLRAQCNKCKEEFCVNCCLQYHAPATCEMMRNWLMKSTDDSETQNFFSAKTKKCPNCSIAILKAQGCNHMQCSVCKHNFCWMCLENWEKHKGSFYECLKYQENKDRLPDDSVVQAKRAKINLDKYLFYFSRYHNHLLSRELEVEFEANLKIKIEQKIANKEGTWIDWEYLKDGADLLLRARYTLIYTYVFAYYMEVGIHKSLFENHQKNLEQMVEELAWVLENSKTTTRSEITQAMTITEKYRQIMLEKYVGATSVSLNSTTN</sequence>
<name>A0AC35UF80_9BILA</name>
<dbReference type="Proteomes" id="UP000095286">
    <property type="component" value="Unplaced"/>
</dbReference>
<accession>A0AC35UF80</accession>
<organism evidence="1 2">
    <name type="scientific">Rhabditophanes sp. KR3021</name>
    <dbReference type="NCBI Taxonomy" id="114890"/>
    <lineage>
        <taxon>Eukaryota</taxon>
        <taxon>Metazoa</taxon>
        <taxon>Ecdysozoa</taxon>
        <taxon>Nematoda</taxon>
        <taxon>Chromadorea</taxon>
        <taxon>Rhabditida</taxon>
        <taxon>Tylenchina</taxon>
        <taxon>Panagrolaimomorpha</taxon>
        <taxon>Strongyloidoidea</taxon>
        <taxon>Alloionematidae</taxon>
        <taxon>Rhabditophanes</taxon>
    </lineage>
</organism>
<evidence type="ECO:0000313" key="1">
    <source>
        <dbReference type="Proteomes" id="UP000095286"/>
    </source>
</evidence>
<proteinExistence type="predicted"/>
<protein>
    <submittedName>
        <fullName evidence="2">RBR-type E3 ubiquitin transferase</fullName>
    </submittedName>
</protein>
<reference evidence="2" key="1">
    <citation type="submission" date="2016-11" db="UniProtKB">
        <authorList>
            <consortium name="WormBaseParasite"/>
        </authorList>
    </citation>
    <scope>IDENTIFICATION</scope>
    <source>
        <strain evidence="2">KR3021</strain>
    </source>
</reference>
<evidence type="ECO:0000313" key="2">
    <source>
        <dbReference type="WBParaSite" id="RSKR_0001109800.1"/>
    </source>
</evidence>
<dbReference type="WBParaSite" id="RSKR_0001109800.1">
    <property type="protein sequence ID" value="RSKR_0001109800.1"/>
    <property type="gene ID" value="RSKR_0001109800"/>
</dbReference>